<feature type="region of interest" description="Disordered" evidence="1">
    <location>
        <begin position="146"/>
        <end position="169"/>
    </location>
</feature>
<dbReference type="EMBL" id="JAANBB010000092">
    <property type="protein sequence ID" value="KAF7550730.1"/>
    <property type="molecule type" value="Genomic_DNA"/>
</dbReference>
<evidence type="ECO:0000256" key="1">
    <source>
        <dbReference type="SAM" id="MobiDB-lite"/>
    </source>
</evidence>
<feature type="compositionally biased region" description="Polar residues" evidence="1">
    <location>
        <begin position="345"/>
        <end position="359"/>
    </location>
</feature>
<reference evidence="2" key="1">
    <citation type="submission" date="2020-03" db="EMBL/GenBank/DDBJ databases">
        <title>Draft Genome Sequence of Cylindrodendrum hubeiense.</title>
        <authorList>
            <person name="Buettner E."/>
            <person name="Kellner H."/>
        </authorList>
    </citation>
    <scope>NUCLEOTIDE SEQUENCE</scope>
    <source>
        <strain evidence="2">IHI 201604</strain>
    </source>
</reference>
<feature type="region of interest" description="Disordered" evidence="1">
    <location>
        <begin position="332"/>
        <end position="397"/>
    </location>
</feature>
<evidence type="ECO:0000313" key="3">
    <source>
        <dbReference type="Proteomes" id="UP000722485"/>
    </source>
</evidence>
<feature type="region of interest" description="Disordered" evidence="1">
    <location>
        <begin position="53"/>
        <end position="89"/>
    </location>
</feature>
<feature type="compositionally biased region" description="Polar residues" evidence="1">
    <location>
        <begin position="58"/>
        <end position="69"/>
    </location>
</feature>
<feature type="compositionally biased region" description="Gly residues" evidence="1">
    <location>
        <begin position="77"/>
        <end position="86"/>
    </location>
</feature>
<feature type="compositionally biased region" description="Low complexity" evidence="1">
    <location>
        <begin position="305"/>
        <end position="320"/>
    </location>
</feature>
<evidence type="ECO:0000313" key="2">
    <source>
        <dbReference type="EMBL" id="KAF7550730.1"/>
    </source>
</evidence>
<keyword evidence="3" id="KW-1185">Reference proteome</keyword>
<name>A0A9P5HAQ8_9HYPO</name>
<feature type="region of interest" description="Disordered" evidence="1">
    <location>
        <begin position="300"/>
        <end position="320"/>
    </location>
</feature>
<protein>
    <submittedName>
        <fullName evidence="2">Uncharacterized protein</fullName>
    </submittedName>
</protein>
<gene>
    <name evidence="2" type="ORF">G7Z17_g5487</name>
</gene>
<feature type="region of interest" description="Disordered" evidence="1">
    <location>
        <begin position="110"/>
        <end position="131"/>
    </location>
</feature>
<dbReference type="AlphaFoldDB" id="A0A9P5HAQ8"/>
<comment type="caution">
    <text evidence="2">The sequence shown here is derived from an EMBL/GenBank/DDBJ whole genome shotgun (WGS) entry which is preliminary data.</text>
</comment>
<dbReference type="Proteomes" id="UP000722485">
    <property type="component" value="Unassembled WGS sequence"/>
</dbReference>
<accession>A0A9P5HAQ8</accession>
<sequence>MAELVKFPGLCPTALDELRHGTAQRDLDGLEDFEGSESFASPNRDPRIASLADGDTWANGQGSMATTWPRSPRCAGDDGGSGSGGGRARDGLARSSLAIAACERACEPLSRGLGRDDSSGPLVPGDGEQQQQWARWTLARQGAASTSAWEGLHQRLGGHPPAPGRASTAWDGECFKGRLGPLGGHGVLSGTHSWRPDADADVACRWRVPDAASLAEAVTPRLQGAAKHGQASGDGAPLQPATLRAVSHAHASSILPGSQSPMFPRYRAPTPAVVVDSTLTPTPPTAPVTCNRCWRLRRRRKQKPAARVPSAPAASIDSVLSPPVSLPVSLPVSPPVSPSIPVVGSRTSANLPPSSTLSLNPAEPRAPVNRSARRLVNNGHHHHRDLASESSISSDST</sequence>
<feature type="compositionally biased region" description="Low complexity" evidence="1">
    <location>
        <begin position="388"/>
        <end position="397"/>
    </location>
</feature>
<proteinExistence type="predicted"/>
<organism evidence="2 3">
    <name type="scientific">Cylindrodendrum hubeiense</name>
    <dbReference type="NCBI Taxonomy" id="595255"/>
    <lineage>
        <taxon>Eukaryota</taxon>
        <taxon>Fungi</taxon>
        <taxon>Dikarya</taxon>
        <taxon>Ascomycota</taxon>
        <taxon>Pezizomycotina</taxon>
        <taxon>Sordariomycetes</taxon>
        <taxon>Hypocreomycetidae</taxon>
        <taxon>Hypocreales</taxon>
        <taxon>Nectriaceae</taxon>
        <taxon>Cylindrodendrum</taxon>
    </lineage>
</organism>